<feature type="compositionally biased region" description="Low complexity" evidence="2">
    <location>
        <begin position="630"/>
        <end position="643"/>
    </location>
</feature>
<keyword evidence="5" id="KW-1185">Reference proteome</keyword>
<evidence type="ECO:0000313" key="5">
    <source>
        <dbReference type="Proteomes" id="UP000075902"/>
    </source>
</evidence>
<feature type="compositionally biased region" description="Polar residues" evidence="2">
    <location>
        <begin position="134"/>
        <end position="147"/>
    </location>
</feature>
<dbReference type="PROSITE" id="PS00973">
    <property type="entry name" value="USP_2"/>
    <property type="match status" value="1"/>
</dbReference>
<reference evidence="4" key="2">
    <citation type="submission" date="2020-05" db="UniProtKB">
        <authorList>
            <consortium name="EnsemblMetazoa"/>
        </authorList>
    </citation>
    <scope>IDENTIFICATION</scope>
    <source>
        <strain evidence="4">CM1001059</strain>
    </source>
</reference>
<feature type="compositionally biased region" description="Low complexity" evidence="2">
    <location>
        <begin position="568"/>
        <end position="592"/>
    </location>
</feature>
<sequence length="684" mass="75270">FPYILTLHLKRFDFDYQSFHRIKLNDKVTFPELLNLNHFVSSTPTLTTSTIAAAAAAAAAAASTTNGTANGNGPMMMETAENFMKSDECSTTDSGSALEEDSFQNGGTSVSSTTTTPNDQFMAQDDDEGIDMDLTTNGDSKSSPVNNSFNAPGPYKYELFAIMIHAGSASGGHYYAYIKDFKSGRWFSFNDQTVLPITQEDIHKSYGGGSYKTSYTGAYTSSTNAYMLMYRQIDSEKNALPISEEQFPDHIKRLVMKIRANEGNHSRDHLDMTRLTVAYENPRTRTIKGHKMAVFTSSTLAETVQEAVRVLHLKGTVPVERCRLVGYDCNARTIERSFEGHEEKTIDEVMRMLKRCDSLLLEVREEGETFEEYQVQGVMTKVYKVDVNGRDVEGPVSIRANLSQTVAQYRAIIARKLKLNPKAILVGMTVQKESAKLLQTDDATLEDEHFIEYCKVFVTVAPTAGDDREQYGARFRHFIQRLDHLVSFYIVLPNMDPDTLESLSIPRLSKETLAAIAAADSPMAGGTGDSNSEDSSLSDNDRTLVEDDFVHIKLNGDLHLTNGGSSGAGAMSNGTAAKGSSKATATTPTSASNGFKSDEEEDEDAKLAEMLQECRAQEYYFKVTPLNTASSSSNGASNGSSADDSTRSHSTDSGSQKLVQVLIDKRSCNAYLKYRLQSYLQISM</sequence>
<dbReference type="Pfam" id="PF00443">
    <property type="entry name" value="UCH"/>
    <property type="match status" value="1"/>
</dbReference>
<dbReference type="Proteomes" id="UP000075902">
    <property type="component" value="Unassembled WGS sequence"/>
</dbReference>
<organism evidence="4 5">
    <name type="scientific">Anopheles melas</name>
    <dbReference type="NCBI Taxonomy" id="34690"/>
    <lineage>
        <taxon>Eukaryota</taxon>
        <taxon>Metazoa</taxon>
        <taxon>Ecdysozoa</taxon>
        <taxon>Arthropoda</taxon>
        <taxon>Hexapoda</taxon>
        <taxon>Insecta</taxon>
        <taxon>Pterygota</taxon>
        <taxon>Neoptera</taxon>
        <taxon>Endopterygota</taxon>
        <taxon>Diptera</taxon>
        <taxon>Nematocera</taxon>
        <taxon>Culicoidea</taxon>
        <taxon>Culicidae</taxon>
        <taxon>Anophelinae</taxon>
        <taxon>Anopheles</taxon>
    </lineage>
</organism>
<feature type="region of interest" description="Disordered" evidence="2">
    <location>
        <begin position="85"/>
        <end position="147"/>
    </location>
</feature>
<dbReference type="GO" id="GO:0004843">
    <property type="term" value="F:cysteine-type deubiquitinase activity"/>
    <property type="evidence" value="ECO:0007669"/>
    <property type="project" value="InterPro"/>
</dbReference>
<dbReference type="AlphaFoldDB" id="A0A182TN23"/>
<name>A0A182TN23_9DIPT</name>
<dbReference type="GO" id="GO:0016579">
    <property type="term" value="P:protein deubiquitination"/>
    <property type="evidence" value="ECO:0007669"/>
    <property type="project" value="InterPro"/>
</dbReference>
<comment type="similarity">
    <text evidence="1">Belongs to the peptidase C19 family.</text>
</comment>
<feature type="domain" description="USP" evidence="3">
    <location>
        <begin position="1"/>
        <end position="233"/>
    </location>
</feature>
<dbReference type="InterPro" id="IPR001394">
    <property type="entry name" value="Peptidase_C19_UCH"/>
</dbReference>
<dbReference type="Gene3D" id="3.90.70.10">
    <property type="entry name" value="Cysteine proteinases"/>
    <property type="match status" value="1"/>
</dbReference>
<dbReference type="InterPro" id="IPR018200">
    <property type="entry name" value="USP_CS"/>
</dbReference>
<dbReference type="GO" id="GO:0005634">
    <property type="term" value="C:nucleus"/>
    <property type="evidence" value="ECO:0007669"/>
    <property type="project" value="TreeGrafter"/>
</dbReference>
<feature type="region of interest" description="Disordered" evidence="2">
    <location>
        <begin position="565"/>
        <end position="605"/>
    </location>
</feature>
<dbReference type="PROSITE" id="PS50235">
    <property type="entry name" value="USP_3"/>
    <property type="match status" value="1"/>
</dbReference>
<evidence type="ECO:0000259" key="3">
    <source>
        <dbReference type="PROSITE" id="PS50235"/>
    </source>
</evidence>
<dbReference type="SUPFAM" id="SSF54001">
    <property type="entry name" value="Cysteine proteinases"/>
    <property type="match status" value="1"/>
</dbReference>
<dbReference type="GO" id="GO:0005829">
    <property type="term" value="C:cytosol"/>
    <property type="evidence" value="ECO:0007669"/>
    <property type="project" value="TreeGrafter"/>
</dbReference>
<protein>
    <recommendedName>
        <fullName evidence="3">USP domain-containing protein</fullName>
    </recommendedName>
</protein>
<feature type="compositionally biased region" description="Low complexity" evidence="2">
    <location>
        <begin position="529"/>
        <end position="538"/>
    </location>
</feature>
<evidence type="ECO:0000313" key="4">
    <source>
        <dbReference type="EnsemblMetazoa" id="AMEC005299-PA"/>
    </source>
</evidence>
<dbReference type="EnsemblMetazoa" id="AMEC005299-RA">
    <property type="protein sequence ID" value="AMEC005299-PA"/>
    <property type="gene ID" value="AMEC005299"/>
</dbReference>
<proteinExistence type="inferred from homology"/>
<accession>A0A182TN23</accession>
<dbReference type="PANTHER" id="PTHR24006">
    <property type="entry name" value="UBIQUITIN CARBOXYL-TERMINAL HYDROLASE"/>
    <property type="match status" value="1"/>
</dbReference>
<evidence type="ECO:0000256" key="2">
    <source>
        <dbReference type="SAM" id="MobiDB-lite"/>
    </source>
</evidence>
<feature type="region of interest" description="Disordered" evidence="2">
    <location>
        <begin position="520"/>
        <end position="540"/>
    </location>
</feature>
<dbReference type="VEuPathDB" id="VectorBase:AMEC005299"/>
<reference evidence="5" key="1">
    <citation type="submission" date="2014-01" db="EMBL/GenBank/DDBJ databases">
        <title>The Genome Sequence of Anopheles melas CM1001059_A (V2).</title>
        <authorList>
            <consortium name="The Broad Institute Genomics Platform"/>
            <person name="Neafsey D.E."/>
            <person name="Besansky N."/>
            <person name="Howell P."/>
            <person name="Walton C."/>
            <person name="Young S.K."/>
            <person name="Zeng Q."/>
            <person name="Gargeya S."/>
            <person name="Fitzgerald M."/>
            <person name="Haas B."/>
            <person name="Abouelleil A."/>
            <person name="Allen A.W."/>
            <person name="Alvarado L."/>
            <person name="Arachchi H.M."/>
            <person name="Berlin A.M."/>
            <person name="Chapman S.B."/>
            <person name="Gainer-Dewar J."/>
            <person name="Goldberg J."/>
            <person name="Griggs A."/>
            <person name="Gujja S."/>
            <person name="Hansen M."/>
            <person name="Howarth C."/>
            <person name="Imamovic A."/>
            <person name="Ireland A."/>
            <person name="Larimer J."/>
            <person name="McCowan C."/>
            <person name="Murphy C."/>
            <person name="Pearson M."/>
            <person name="Poon T.W."/>
            <person name="Priest M."/>
            <person name="Roberts A."/>
            <person name="Saif S."/>
            <person name="Shea T."/>
            <person name="Sisk P."/>
            <person name="Sykes S."/>
            <person name="Wortman J."/>
            <person name="Nusbaum C."/>
            <person name="Birren B."/>
        </authorList>
    </citation>
    <scope>NUCLEOTIDE SEQUENCE [LARGE SCALE GENOMIC DNA]</scope>
    <source>
        <strain evidence="5">CM1001059</strain>
    </source>
</reference>
<dbReference type="STRING" id="34690.A0A182TN23"/>
<dbReference type="PANTHER" id="PTHR24006:SF702">
    <property type="entry name" value="UBIQUITIN CARBOXYL-TERMINAL HYDROLASE 47"/>
    <property type="match status" value="1"/>
</dbReference>
<dbReference type="InterPro" id="IPR038765">
    <property type="entry name" value="Papain-like_cys_pep_sf"/>
</dbReference>
<evidence type="ECO:0000256" key="1">
    <source>
        <dbReference type="ARBA" id="ARBA00009085"/>
    </source>
</evidence>
<feature type="region of interest" description="Disordered" evidence="2">
    <location>
        <begin position="629"/>
        <end position="655"/>
    </location>
</feature>
<dbReference type="InterPro" id="IPR050164">
    <property type="entry name" value="Peptidase_C19"/>
</dbReference>
<dbReference type="InterPro" id="IPR028889">
    <property type="entry name" value="USP"/>
</dbReference>